<dbReference type="InterPro" id="IPR052193">
    <property type="entry name" value="Peptidase_C59"/>
</dbReference>
<dbReference type="Gene3D" id="3.60.60.10">
    <property type="entry name" value="Penicillin V Acylase, Chain A"/>
    <property type="match status" value="1"/>
</dbReference>
<keyword evidence="4" id="KW-0443">Lipid metabolism</keyword>
<comment type="catalytic activity">
    <reaction evidence="9">
        <text>taurodeoxycholate + H2O = deoxycholate + taurine</text>
        <dbReference type="Rhea" id="RHEA:47556"/>
        <dbReference type="ChEBI" id="CHEBI:15377"/>
        <dbReference type="ChEBI" id="CHEBI:23614"/>
        <dbReference type="ChEBI" id="CHEBI:36261"/>
        <dbReference type="ChEBI" id="CHEBI:507393"/>
    </reaction>
    <physiologicalReaction direction="left-to-right" evidence="9">
        <dbReference type="Rhea" id="RHEA:47557"/>
    </physiologicalReaction>
</comment>
<dbReference type="GO" id="GO:0045302">
    <property type="term" value="F:choloylglycine hydrolase activity"/>
    <property type="evidence" value="ECO:0007669"/>
    <property type="project" value="UniProtKB-EC"/>
</dbReference>
<reference evidence="11 12" key="1">
    <citation type="submission" date="2024-01" db="EMBL/GenBank/DDBJ databases">
        <title>Description of Olsenella sp. nov., isolated from pig feces.</title>
        <authorList>
            <person name="Chang Y.-H."/>
        </authorList>
    </citation>
    <scope>NUCLEOTIDE SEQUENCE [LARGE SCALE GENOMIC DNA]</scope>
    <source>
        <strain evidence="11 12">YH-ols2223</strain>
    </source>
</reference>
<evidence type="ECO:0000256" key="8">
    <source>
        <dbReference type="ARBA" id="ARBA00047285"/>
    </source>
</evidence>
<keyword evidence="12" id="KW-1185">Reference proteome</keyword>
<sequence length="318" mass="34810">MCTAIRFTDAQGNLYFGRNLDWSFSYGEHVVITPAGYAVKTSPFGATDKVSHPIIGMGIVEEGTPLYFDCANTAGLAVAGLNFPGYARYEAEAVEGKTNVSSWEFPLWVAANFDTVDEVEAALPDTAIVDAPLNDKFPTSLLHWIVGDATRSIVVEYTAEGMQVFHDEADVLANQPGFAYHAENLRSYLNLTSDVPETVKWRGATLAPYGSGAGMRGLPGDYYSPSRFVRVAYLNAHYPDQPDEKGNVSRLFHTLTGVAMIDGAARMSNGDFERTVYTGGFSSQTDTYYWSTYDDPAIRKVSLADYDTTGTDLIEVKE</sequence>
<comment type="pathway">
    <text evidence="1">Lipid metabolism; bile acid biosynthesis.</text>
</comment>
<dbReference type="InterPro" id="IPR029055">
    <property type="entry name" value="Ntn_hydrolases_N"/>
</dbReference>
<evidence type="ECO:0000256" key="2">
    <source>
        <dbReference type="ARBA" id="ARBA00006625"/>
    </source>
</evidence>
<keyword evidence="3 11" id="KW-0378">Hydrolase</keyword>
<evidence type="ECO:0000256" key="1">
    <source>
        <dbReference type="ARBA" id="ARBA00004860"/>
    </source>
</evidence>
<comment type="caution">
    <text evidence="11">The sequence shown here is derived from an EMBL/GenBank/DDBJ whole genome shotgun (WGS) entry which is preliminary data.</text>
</comment>
<dbReference type="InterPro" id="IPR029132">
    <property type="entry name" value="CBAH/NAAA_C"/>
</dbReference>
<evidence type="ECO:0000256" key="3">
    <source>
        <dbReference type="ARBA" id="ARBA00022801"/>
    </source>
</evidence>
<dbReference type="PANTHER" id="PTHR35527">
    <property type="entry name" value="CHOLOYLGLYCINE HYDROLASE"/>
    <property type="match status" value="1"/>
</dbReference>
<dbReference type="Pfam" id="PF02275">
    <property type="entry name" value="CBAH"/>
    <property type="match status" value="1"/>
</dbReference>
<comment type="similarity">
    <text evidence="2">Belongs to the peptidase C59 family.</text>
</comment>
<evidence type="ECO:0000256" key="9">
    <source>
        <dbReference type="ARBA" id="ARBA00048897"/>
    </source>
</evidence>
<evidence type="ECO:0000313" key="11">
    <source>
        <dbReference type="EMBL" id="MEE6147435.1"/>
    </source>
</evidence>
<dbReference type="EC" id="3.5.1.24" evidence="5"/>
<dbReference type="PANTHER" id="PTHR35527:SF2">
    <property type="entry name" value="HYDROLASE"/>
    <property type="match status" value="1"/>
</dbReference>
<dbReference type="SUPFAM" id="SSF56235">
    <property type="entry name" value="N-terminal nucleophile aminohydrolases (Ntn hydrolases)"/>
    <property type="match status" value="1"/>
</dbReference>
<evidence type="ECO:0000256" key="7">
    <source>
        <dbReference type="ARBA" id="ARBA00044806"/>
    </source>
</evidence>
<dbReference type="InterPro" id="IPR047711">
    <property type="entry name" value="CBAH"/>
</dbReference>
<evidence type="ECO:0000256" key="6">
    <source>
        <dbReference type="ARBA" id="ARBA00044804"/>
    </source>
</evidence>
<evidence type="ECO:0000256" key="4">
    <source>
        <dbReference type="ARBA" id="ARBA00023098"/>
    </source>
</evidence>
<gene>
    <name evidence="11" type="primary">bsh</name>
    <name evidence="11" type="ORF">VXJ25_05440</name>
</gene>
<feature type="domain" description="Choloylglycine hydrolase/NAAA C-terminal" evidence="10">
    <location>
        <begin position="2"/>
        <end position="313"/>
    </location>
</feature>
<proteinExistence type="inferred from homology"/>
<name>A0ABU7RA17_9ACTN</name>
<dbReference type="EMBL" id="JAZGJQ010000004">
    <property type="protein sequence ID" value="MEE6147435.1"/>
    <property type="molecule type" value="Genomic_DNA"/>
</dbReference>
<protein>
    <recommendedName>
        <fullName evidence="5">choloylglycine hydrolase</fullName>
        <ecNumber evidence="5">3.5.1.24</ecNumber>
    </recommendedName>
    <alternativeName>
        <fullName evidence="6">Bile salt hydrolase</fullName>
    </alternativeName>
    <alternativeName>
        <fullName evidence="7">Choloylglycine hydrolase</fullName>
    </alternativeName>
</protein>
<dbReference type="RefSeq" id="WP_330958201.1">
    <property type="nucleotide sequence ID" value="NZ_JAZGJQ010000004.1"/>
</dbReference>
<evidence type="ECO:0000256" key="5">
    <source>
        <dbReference type="ARBA" id="ARBA00044769"/>
    </source>
</evidence>
<organism evidence="11 12">
    <name type="scientific">Olsenella absiana</name>
    <dbReference type="NCBI Taxonomy" id="3115222"/>
    <lineage>
        <taxon>Bacteria</taxon>
        <taxon>Bacillati</taxon>
        <taxon>Actinomycetota</taxon>
        <taxon>Coriobacteriia</taxon>
        <taxon>Coriobacteriales</taxon>
        <taxon>Atopobiaceae</taxon>
        <taxon>Olsenella</taxon>
    </lineage>
</organism>
<evidence type="ECO:0000313" key="12">
    <source>
        <dbReference type="Proteomes" id="UP001332931"/>
    </source>
</evidence>
<comment type="catalytic activity">
    <reaction evidence="8">
        <text>cholate + taurine = taurocholate + H2O</text>
        <dbReference type="Rhea" id="RHEA:47108"/>
        <dbReference type="ChEBI" id="CHEBI:15377"/>
        <dbReference type="ChEBI" id="CHEBI:29747"/>
        <dbReference type="ChEBI" id="CHEBI:36257"/>
        <dbReference type="ChEBI" id="CHEBI:507393"/>
    </reaction>
    <physiologicalReaction direction="right-to-left" evidence="8">
        <dbReference type="Rhea" id="RHEA:47110"/>
    </physiologicalReaction>
</comment>
<evidence type="ECO:0000259" key="10">
    <source>
        <dbReference type="Pfam" id="PF02275"/>
    </source>
</evidence>
<dbReference type="CDD" id="cd00542">
    <property type="entry name" value="Ntn_PVA"/>
    <property type="match status" value="1"/>
</dbReference>
<dbReference type="Proteomes" id="UP001332931">
    <property type="component" value="Unassembled WGS sequence"/>
</dbReference>
<dbReference type="NCBIfam" id="NF038245">
    <property type="entry name" value="bile_salt_hydro"/>
    <property type="match status" value="1"/>
</dbReference>
<accession>A0ABU7RA17</accession>